<dbReference type="InterPro" id="IPR053716">
    <property type="entry name" value="Flag_assembly_chemotaxis_eff"/>
</dbReference>
<dbReference type="Pfam" id="PF07321">
    <property type="entry name" value="YscO"/>
    <property type="match status" value="1"/>
</dbReference>
<dbReference type="Proteomes" id="UP000215767">
    <property type="component" value="Unassembled WGS sequence"/>
</dbReference>
<feature type="coiled-coil region" evidence="1">
    <location>
        <begin position="76"/>
        <end position="113"/>
    </location>
</feature>
<evidence type="ECO:0000256" key="1">
    <source>
        <dbReference type="SAM" id="Coils"/>
    </source>
</evidence>
<name>A0A261UJH0_9BORD</name>
<gene>
    <name evidence="2" type="ORF">CAL28_22850</name>
</gene>
<evidence type="ECO:0000313" key="2">
    <source>
        <dbReference type="EMBL" id="OZI62066.1"/>
    </source>
</evidence>
<keyword evidence="3" id="KW-1185">Reference proteome</keyword>
<keyword evidence="1" id="KW-0175">Coiled coil</keyword>
<organism evidence="2 3">
    <name type="scientific">Bordetella genomosp. 11</name>
    <dbReference type="NCBI Taxonomy" id="1416808"/>
    <lineage>
        <taxon>Bacteria</taxon>
        <taxon>Pseudomonadati</taxon>
        <taxon>Pseudomonadota</taxon>
        <taxon>Betaproteobacteria</taxon>
        <taxon>Burkholderiales</taxon>
        <taxon>Alcaligenaceae</taxon>
        <taxon>Bordetella</taxon>
    </lineage>
</organism>
<dbReference type="RefSeq" id="WP_094843450.1">
    <property type="nucleotide sequence ID" value="NZ_NEVS01000004.1"/>
</dbReference>
<accession>A0A261UJH0</accession>
<dbReference type="EMBL" id="NEVS01000004">
    <property type="protein sequence ID" value="OZI62066.1"/>
    <property type="molecule type" value="Genomic_DNA"/>
</dbReference>
<dbReference type="InterPro" id="IPR009929">
    <property type="entry name" value="T3SS_YscO"/>
</dbReference>
<reference evidence="3" key="1">
    <citation type="submission" date="2017-05" db="EMBL/GenBank/DDBJ databases">
        <title>Complete and WGS of Bordetella genogroups.</title>
        <authorList>
            <person name="Spilker T."/>
            <person name="Lipuma J."/>
        </authorList>
    </citation>
    <scope>NUCLEOTIDE SEQUENCE [LARGE SCALE GENOMIC DNA]</scope>
    <source>
        <strain evidence="3">AU8856</strain>
    </source>
</reference>
<protein>
    <recommendedName>
        <fullName evidence="4">Type III secretion protein</fullName>
    </recommendedName>
</protein>
<evidence type="ECO:0000313" key="3">
    <source>
        <dbReference type="Proteomes" id="UP000215767"/>
    </source>
</evidence>
<dbReference type="OrthoDB" id="8637493at2"/>
<evidence type="ECO:0008006" key="4">
    <source>
        <dbReference type="Google" id="ProtNLM"/>
    </source>
</evidence>
<dbReference type="Gene3D" id="1.10.287.1700">
    <property type="match status" value="1"/>
</dbReference>
<proteinExistence type="predicted"/>
<sequence>MTGVGGGLRRNLVALRNLREDRAVRALGRLQRDCAEANVHLQREQRQLASWRCQAGDEEAALYAELMAAPVNRQALERAFRKIDALRQRTRALERAADTAAEKRDQAQAALDQGRSARAAAARATRKSVEVLEIYRRQCAAAEEKTLEDALDETAVMLHGRSVI</sequence>
<dbReference type="AlphaFoldDB" id="A0A261UJH0"/>
<comment type="caution">
    <text evidence="2">The sequence shown here is derived from an EMBL/GenBank/DDBJ whole genome shotgun (WGS) entry which is preliminary data.</text>
</comment>